<protein>
    <recommendedName>
        <fullName evidence="4">Reverse transcriptase domain-containing protein</fullName>
    </recommendedName>
</protein>
<evidence type="ECO:0000256" key="1">
    <source>
        <dbReference type="SAM" id="MobiDB-lite"/>
    </source>
</evidence>
<dbReference type="SUPFAM" id="SSF56219">
    <property type="entry name" value="DNase I-like"/>
    <property type="match status" value="1"/>
</dbReference>
<dbReference type="Gramene" id="GBG91437">
    <property type="protein sequence ID" value="GBG91437"/>
    <property type="gene ID" value="CBR_g52392"/>
</dbReference>
<evidence type="ECO:0008006" key="4">
    <source>
        <dbReference type="Google" id="ProtNLM"/>
    </source>
</evidence>
<feature type="region of interest" description="Disordered" evidence="1">
    <location>
        <begin position="989"/>
        <end position="1024"/>
    </location>
</feature>
<reference evidence="2 3" key="1">
    <citation type="journal article" date="2018" name="Cell">
        <title>The Chara Genome: Secondary Complexity and Implications for Plant Terrestrialization.</title>
        <authorList>
            <person name="Nishiyama T."/>
            <person name="Sakayama H."/>
            <person name="Vries J.D."/>
            <person name="Buschmann H."/>
            <person name="Saint-Marcoux D."/>
            <person name="Ullrich K.K."/>
            <person name="Haas F.B."/>
            <person name="Vanderstraeten L."/>
            <person name="Becker D."/>
            <person name="Lang D."/>
            <person name="Vosolsobe S."/>
            <person name="Rombauts S."/>
            <person name="Wilhelmsson P.K.I."/>
            <person name="Janitza P."/>
            <person name="Kern R."/>
            <person name="Heyl A."/>
            <person name="Rumpler F."/>
            <person name="Villalobos L.I.A.C."/>
            <person name="Clay J.M."/>
            <person name="Skokan R."/>
            <person name="Toyoda A."/>
            <person name="Suzuki Y."/>
            <person name="Kagoshima H."/>
            <person name="Schijlen E."/>
            <person name="Tajeshwar N."/>
            <person name="Catarino B."/>
            <person name="Hetherington A.J."/>
            <person name="Saltykova A."/>
            <person name="Bonnot C."/>
            <person name="Breuninger H."/>
            <person name="Symeonidi A."/>
            <person name="Radhakrishnan G.V."/>
            <person name="Van Nieuwerburgh F."/>
            <person name="Deforce D."/>
            <person name="Chang C."/>
            <person name="Karol K.G."/>
            <person name="Hedrich R."/>
            <person name="Ulvskov P."/>
            <person name="Glockner G."/>
            <person name="Delwiche C.F."/>
            <person name="Petrasek J."/>
            <person name="Van de Peer Y."/>
            <person name="Friml J."/>
            <person name="Beilby M."/>
            <person name="Dolan L."/>
            <person name="Kohara Y."/>
            <person name="Sugano S."/>
            <person name="Fujiyama A."/>
            <person name="Delaux P.-M."/>
            <person name="Quint M."/>
            <person name="TheiBen G."/>
            <person name="Hagemann M."/>
            <person name="Harholt J."/>
            <person name="Dunand C."/>
            <person name="Zachgo S."/>
            <person name="Langdale J."/>
            <person name="Maumus F."/>
            <person name="Straeten D.V.D."/>
            <person name="Gould S.B."/>
            <person name="Rensing S.A."/>
        </authorList>
    </citation>
    <scope>NUCLEOTIDE SEQUENCE [LARGE SCALE GENOMIC DNA]</scope>
    <source>
        <strain evidence="2 3">S276</strain>
    </source>
</reference>
<proteinExistence type="predicted"/>
<dbReference type="AlphaFoldDB" id="A0A388MA35"/>
<evidence type="ECO:0000313" key="2">
    <source>
        <dbReference type="EMBL" id="GBG91437.1"/>
    </source>
</evidence>
<name>A0A388MA35_CHABU</name>
<feature type="non-terminal residue" evidence="2">
    <location>
        <position position="1"/>
    </location>
</feature>
<organism evidence="2 3">
    <name type="scientific">Chara braunii</name>
    <name type="common">Braun's stonewort</name>
    <dbReference type="NCBI Taxonomy" id="69332"/>
    <lineage>
        <taxon>Eukaryota</taxon>
        <taxon>Viridiplantae</taxon>
        <taxon>Streptophyta</taxon>
        <taxon>Charophyceae</taxon>
        <taxon>Charales</taxon>
        <taxon>Characeae</taxon>
        <taxon>Chara</taxon>
    </lineage>
</organism>
<feature type="compositionally biased region" description="Basic and acidic residues" evidence="1">
    <location>
        <begin position="992"/>
        <end position="1002"/>
    </location>
</feature>
<evidence type="ECO:0000313" key="3">
    <source>
        <dbReference type="Proteomes" id="UP000265515"/>
    </source>
</evidence>
<dbReference type="InterPro" id="IPR036691">
    <property type="entry name" value="Endo/exonu/phosph_ase_sf"/>
</dbReference>
<dbReference type="Proteomes" id="UP000265515">
    <property type="component" value="Unassembled WGS sequence"/>
</dbReference>
<sequence length="1150" mass="131020">IPARTDLWAEFRTQIPEVECYVFAGDFNTTIHPGLDSLQERPPTADAEALQLFMAELDCVDVYRTAFPAGREFAWYGSANRRSRIDMVWASSSIFRCRSEIAYLPTTLSDHVKVAANFPVGDIIVGHPQPSLPEWVFQDEEYKPLIQQHWDNWLPRRPQGMDELGWVAQGNALMRRCLHDRLAGSYGAHLATGQEYADRLSALNCGPKDEQTEEEWWVERVEAVREWQEWETVEIARKGRRSKVGWTVVGEKMSRRFFRELGKKQGIALITAMDPPFDLQQARQETTLEILDCVTDFYADLFTEGEGWTVEQMATAPLEHIWRHVPPGLTEEQAQPLEMDITLEEVLRAIGELPRLKAPGVDGVPIEMYKAPNHFFGPLLTRAFNEALHAGHLPEGFADAFVVLIYKKGAREDVRNWHPISILNAHYKILAKLRAAVYKYLWAGDVEVESVIPRVAWSKLTQPRSQGELGILDPELQMTALQLRNLLWFLLGTAGTAWESLTTQHLALALGMTEQMVLVALASPGLISHVKRNQIWSAALTLWKKLQLQQELPVTVDDVYNQLLFDNPCVCDDTGDPFPWKGKPGAVGKHWAECGVFKVGHLWDEEERDWRKEADMVVRLPHKFRRRQNLSGLQRAIPTQWVDTLRVDHRVGGEWVRLKGETHPLQVYQITQVQGEEVVTRAWNVVTGYEGLGAPMRVGPGAETRWRTDEIETVAVCAEKKKEGGLGSARPFRICIVLKLPEVVAPWSRRMKKAWMTAREDLWLMGRGPWKGMIDIEGSRTIIYMAPSTEVRDWLIHERKVESILVGCVGHEVQLVPWRTPAEMEFQREEEKRQRPWVKVFSPSSFLVPLEEQMVQQLFGEIVSIALFCEEEREYRRYVVRVPLKMRQVERVAVAFGPTTTQEFRFIMSETPFCDVCSTHGHLGREGRCLSRAESARELQEKEIRRRMEPILASNVEEERRAWREIEQRYDAVVLKELQAAHWRVGGPEVAEGYRRRQDSKPRGRHTRPPRGTGGGRHRDPPVEVHDRMEINPPVWIFGDMHRKRKECQEDTTKGAGVEVGIEKRQCGPSMQPALATSRTATTDARVDDHVQPAEVGNGWGGGADDLVDKEVFVQERGSRVEGSNEPLIPIDAQSLSGHGCAQALQDPCA</sequence>
<dbReference type="EMBL" id="BFEA01000907">
    <property type="protein sequence ID" value="GBG91437.1"/>
    <property type="molecule type" value="Genomic_DNA"/>
</dbReference>
<accession>A0A388MA35</accession>
<dbReference type="PANTHER" id="PTHR19446">
    <property type="entry name" value="REVERSE TRANSCRIPTASES"/>
    <property type="match status" value="1"/>
</dbReference>
<gene>
    <name evidence="2" type="ORF">CBR_g52392</name>
</gene>
<comment type="caution">
    <text evidence="2">The sequence shown here is derived from an EMBL/GenBank/DDBJ whole genome shotgun (WGS) entry which is preliminary data.</text>
</comment>
<keyword evidence="3" id="KW-1185">Reference proteome</keyword>
<dbReference type="Gene3D" id="3.60.10.10">
    <property type="entry name" value="Endonuclease/exonuclease/phosphatase"/>
    <property type="match status" value="1"/>
</dbReference>